<keyword evidence="2" id="KW-1185">Reference proteome</keyword>
<gene>
    <name evidence="1" type="primary">53</name>
    <name evidence="1" type="ORF">SEA_NIGHTMARE_53</name>
</gene>
<accession>A0A221J6I9</accession>
<dbReference type="EMBL" id="MF140423">
    <property type="protein sequence ID" value="ASM62329.1"/>
    <property type="molecule type" value="Genomic_DNA"/>
</dbReference>
<dbReference type="Proteomes" id="UP000222317">
    <property type="component" value="Segment"/>
</dbReference>
<organism evidence="1 2">
    <name type="scientific">Arthrobacter phage Nightmare</name>
    <dbReference type="NCBI Taxonomy" id="2015864"/>
    <lineage>
        <taxon>Viruses</taxon>
        <taxon>Duplodnaviria</taxon>
        <taxon>Heunggongvirae</taxon>
        <taxon>Uroviricota</taxon>
        <taxon>Caudoviricetes</taxon>
        <taxon>Gordonvirus</taxon>
        <taxon>Gordonvirus nightmare</taxon>
    </lineage>
</organism>
<dbReference type="GeneID" id="79993321"/>
<reference evidence="1 2" key="1">
    <citation type="submission" date="2017-05" db="EMBL/GenBank/DDBJ databases">
        <authorList>
            <person name="Sperratore M."/>
            <person name="Moy E.A."/>
            <person name="Dunbar D."/>
            <person name="Schmidt R."/>
            <person name="Baltzegar D.A."/>
            <person name="Young E.C."/>
            <person name="Sides K.F."/>
            <person name="Macialek J."/>
            <person name="Stoner T.H."/>
            <person name="Garlena R.A."/>
            <person name="Russell D.A."/>
            <person name="Pope W.H."/>
            <person name="Jacobs-Sera D."/>
            <person name="Hatfull G.F."/>
        </authorList>
    </citation>
    <scope>NUCLEOTIDE SEQUENCE [LARGE SCALE GENOMIC DNA]</scope>
</reference>
<evidence type="ECO:0000313" key="2">
    <source>
        <dbReference type="Proteomes" id="UP000222317"/>
    </source>
</evidence>
<sequence>MTIAQKRIAVANAYPGEKWASRVRKMPDEQIHTVYTRLMNAGKL</sequence>
<name>A0A221J6I9_9CAUD</name>
<protein>
    <submittedName>
        <fullName evidence="1">Uncharacterized protein</fullName>
    </submittedName>
</protein>
<evidence type="ECO:0000313" key="1">
    <source>
        <dbReference type="EMBL" id="ASM62329.1"/>
    </source>
</evidence>
<proteinExistence type="predicted"/>
<dbReference type="RefSeq" id="YP_010749976.1">
    <property type="nucleotide sequence ID" value="NC_073328.1"/>
</dbReference>
<dbReference type="KEGG" id="vg:79993321"/>